<dbReference type="EMBL" id="BARS01052755">
    <property type="protein sequence ID" value="GAG45375.1"/>
    <property type="molecule type" value="Genomic_DNA"/>
</dbReference>
<evidence type="ECO:0008006" key="3">
    <source>
        <dbReference type="Google" id="ProtNLM"/>
    </source>
</evidence>
<keyword evidence="1" id="KW-0472">Membrane</keyword>
<accession>X0XQ40</accession>
<dbReference type="AlphaFoldDB" id="X0XQ40"/>
<protein>
    <recommendedName>
        <fullName evidence="3">Monomethylamine:corrinoid methyltransferase</fullName>
    </recommendedName>
</protein>
<dbReference type="InterPro" id="IPR036655">
    <property type="entry name" value="MtmB_sf"/>
</dbReference>
<dbReference type="GO" id="GO:0032259">
    <property type="term" value="P:methylation"/>
    <property type="evidence" value="ECO:0007669"/>
    <property type="project" value="InterPro"/>
</dbReference>
<feature type="non-terminal residue" evidence="2">
    <location>
        <position position="1"/>
    </location>
</feature>
<comment type="caution">
    <text evidence="2">The sequence shown here is derived from an EMBL/GenBank/DDBJ whole genome shotgun (WGS) entry which is preliminary data.</text>
</comment>
<gene>
    <name evidence="2" type="ORF">S01H1_78385</name>
</gene>
<dbReference type="Pfam" id="PF05369">
    <property type="entry name" value="MtmB"/>
    <property type="match status" value="1"/>
</dbReference>
<proteinExistence type="predicted"/>
<keyword evidence="1" id="KW-0812">Transmembrane</keyword>
<name>X0XQ40_9ZZZZ</name>
<feature type="transmembrane region" description="Helical" evidence="1">
    <location>
        <begin position="44"/>
        <end position="63"/>
    </location>
</feature>
<dbReference type="Gene3D" id="3.20.20.460">
    <property type="entry name" value="Monomethylamine methyltransferase MtmB"/>
    <property type="match status" value="1"/>
</dbReference>
<evidence type="ECO:0000256" key="1">
    <source>
        <dbReference type="SAM" id="Phobius"/>
    </source>
</evidence>
<sequence length="228" mass="24872">DFLAEMKVNFETLNRLAFILVTGGNVGSTALPILGGYAGGPAGTALVMTAYYLLGTLMFQGAYHLTGPVHFRYGCSTTRDSLWVFSVVGRATSRNTRYPAIGLGYAAAGPCTRMYFYEAAAVNLCCVPSGYGGVQTVHPAKAVIDDGVTPMEALFNVEVAYAVTGMRAEQASELVNQLLEKYEKEVEKAPTGKRYQECYDLRTGKPLEEYVRLYDDIKEELINLGIPF</sequence>
<dbReference type="InterPro" id="IPR008031">
    <property type="entry name" value="MtmB_MeTrfase"/>
</dbReference>
<dbReference type="GO" id="GO:0008168">
    <property type="term" value="F:methyltransferase activity"/>
    <property type="evidence" value="ECO:0007669"/>
    <property type="project" value="InterPro"/>
</dbReference>
<organism evidence="2">
    <name type="scientific">marine sediment metagenome</name>
    <dbReference type="NCBI Taxonomy" id="412755"/>
    <lineage>
        <taxon>unclassified sequences</taxon>
        <taxon>metagenomes</taxon>
        <taxon>ecological metagenomes</taxon>
    </lineage>
</organism>
<evidence type="ECO:0000313" key="2">
    <source>
        <dbReference type="EMBL" id="GAG45375.1"/>
    </source>
</evidence>
<dbReference type="SUPFAM" id="SSF75098">
    <property type="entry name" value="Monomethylamine methyltransferase MtmB"/>
    <property type="match status" value="1"/>
</dbReference>
<reference evidence="2" key="1">
    <citation type="journal article" date="2014" name="Front. Microbiol.">
        <title>High frequency of phylogenetically diverse reductive dehalogenase-homologous genes in deep subseafloor sedimentary metagenomes.</title>
        <authorList>
            <person name="Kawai M."/>
            <person name="Futagami T."/>
            <person name="Toyoda A."/>
            <person name="Takaki Y."/>
            <person name="Nishi S."/>
            <person name="Hori S."/>
            <person name="Arai W."/>
            <person name="Tsubouchi T."/>
            <person name="Morono Y."/>
            <person name="Uchiyama I."/>
            <person name="Ito T."/>
            <person name="Fujiyama A."/>
            <person name="Inagaki F."/>
            <person name="Takami H."/>
        </authorList>
    </citation>
    <scope>NUCLEOTIDE SEQUENCE</scope>
    <source>
        <strain evidence="2">Expedition CK06-06</strain>
    </source>
</reference>
<keyword evidence="1" id="KW-1133">Transmembrane helix</keyword>
<feature type="transmembrane region" description="Helical" evidence="1">
    <location>
        <begin position="16"/>
        <end position="38"/>
    </location>
</feature>